<keyword evidence="3" id="KW-0489">Methyltransferase</keyword>
<protein>
    <submittedName>
        <fullName evidence="3">SAM-dependent methyltransferase</fullName>
    </submittedName>
</protein>
<sequence>MTLHLNEVDNAKLEPLQGKVMNDVAGSLGLLMAYIGDKLDLYSALLEISPASSLELAESTGMDERYLREWLSANAAAGYVDYDPASGKFSLTPEQAVIFAAEGHPACMQGFFQAVMSVYIDEPKLTEVFRSGKGLPWREHSPCLFCGTERFFRPMYAMNLIEHWLPALEGVVEKLEAGARVADVGCGHGSSTILMAKAFPNSTFHGFDFHEPSIEHARERARAAGVASNTIFEVVSAKVYPGKNYDLVTIFDALHDMGDPVGAASHIAGTLADGGTLMLVEPFAGDSLEENLHPLGQIYYSLSTMVCVPASKSQEVGLGLGAQAGQKRLTEVLNAAGFNQVRRAATTPTNLVLEAKV</sequence>
<reference evidence="3 4" key="1">
    <citation type="submission" date="2016-03" db="EMBL/GenBank/DDBJ databases">
        <authorList>
            <person name="Ploux O."/>
        </authorList>
    </citation>
    <scope>NUCLEOTIDE SEQUENCE [LARGE SCALE GENOMIC DNA]</scope>
    <source>
        <strain evidence="3 4">R-45371</strain>
    </source>
</reference>
<dbReference type="InterPro" id="IPR036390">
    <property type="entry name" value="WH_DNA-bd_sf"/>
</dbReference>
<dbReference type="CDD" id="cd02440">
    <property type="entry name" value="AdoMet_MTases"/>
    <property type="match status" value="1"/>
</dbReference>
<feature type="domain" description="S-adenosylmethionine-dependent methyltransferase Rv2258c-like winged HTH" evidence="2">
    <location>
        <begin position="31"/>
        <end position="98"/>
    </location>
</feature>
<dbReference type="SUPFAM" id="SSF46785">
    <property type="entry name" value="Winged helix' DNA-binding domain"/>
    <property type="match status" value="1"/>
</dbReference>
<dbReference type="InterPro" id="IPR029063">
    <property type="entry name" value="SAM-dependent_MTases_sf"/>
</dbReference>
<organism evidence="3 4">
    <name type="scientific">Methylomonas methanica</name>
    <dbReference type="NCBI Taxonomy" id="421"/>
    <lineage>
        <taxon>Bacteria</taxon>
        <taxon>Pseudomonadati</taxon>
        <taxon>Pseudomonadota</taxon>
        <taxon>Gammaproteobacteria</taxon>
        <taxon>Methylococcales</taxon>
        <taxon>Methylococcaceae</taxon>
        <taxon>Methylomonas</taxon>
    </lineage>
</organism>
<dbReference type="InterPro" id="IPR025714">
    <property type="entry name" value="Methyltranfer_dom"/>
</dbReference>
<dbReference type="Proteomes" id="UP000077763">
    <property type="component" value="Unassembled WGS sequence"/>
</dbReference>
<evidence type="ECO:0000313" key="4">
    <source>
        <dbReference type="Proteomes" id="UP000077763"/>
    </source>
</evidence>
<proteinExistence type="predicted"/>
<dbReference type="Pfam" id="PF13847">
    <property type="entry name" value="Methyltransf_31"/>
    <property type="match status" value="1"/>
</dbReference>
<comment type="caution">
    <text evidence="3">The sequence shown here is derived from an EMBL/GenBank/DDBJ whole genome shotgun (WGS) entry which is preliminary data.</text>
</comment>
<dbReference type="Pfam" id="PF21320">
    <property type="entry name" value="WHD_Rv2258c"/>
    <property type="match status" value="1"/>
</dbReference>
<dbReference type="AlphaFoldDB" id="A0A177LT23"/>
<dbReference type="InterPro" id="IPR036388">
    <property type="entry name" value="WH-like_DNA-bd_sf"/>
</dbReference>
<name>A0A177LT23_METMH</name>
<evidence type="ECO:0000259" key="1">
    <source>
        <dbReference type="Pfam" id="PF13847"/>
    </source>
</evidence>
<dbReference type="PANTHER" id="PTHR45128:SF2">
    <property type="entry name" value="METHYLTRANSFERASE DOMAIN-CONTAINING PROTEIN"/>
    <property type="match status" value="1"/>
</dbReference>
<dbReference type="InterPro" id="IPR053173">
    <property type="entry name" value="SAM-binding_MTase"/>
</dbReference>
<evidence type="ECO:0000313" key="3">
    <source>
        <dbReference type="EMBL" id="OAH96184.1"/>
    </source>
</evidence>
<feature type="domain" description="Methyltransferase" evidence="1">
    <location>
        <begin position="176"/>
        <end position="336"/>
    </location>
</feature>
<keyword evidence="3" id="KW-0808">Transferase</keyword>
<dbReference type="RefSeq" id="WP_064038917.1">
    <property type="nucleotide sequence ID" value="NZ_LUUH01000118.1"/>
</dbReference>
<dbReference type="SUPFAM" id="SSF53335">
    <property type="entry name" value="S-adenosyl-L-methionine-dependent methyltransferases"/>
    <property type="match status" value="1"/>
</dbReference>
<gene>
    <name evidence="3" type="ORF">A1353_24215</name>
</gene>
<evidence type="ECO:0000259" key="2">
    <source>
        <dbReference type="Pfam" id="PF21320"/>
    </source>
</evidence>
<dbReference type="GO" id="GO:0008168">
    <property type="term" value="F:methyltransferase activity"/>
    <property type="evidence" value="ECO:0007669"/>
    <property type="project" value="UniProtKB-KW"/>
</dbReference>
<accession>A0A177LT23</accession>
<dbReference type="InterPro" id="IPR048711">
    <property type="entry name" value="WHD_Rv2258c"/>
</dbReference>
<dbReference type="Gene3D" id="1.10.10.10">
    <property type="entry name" value="Winged helix-like DNA-binding domain superfamily/Winged helix DNA-binding domain"/>
    <property type="match status" value="1"/>
</dbReference>
<dbReference type="Gene3D" id="3.40.50.150">
    <property type="entry name" value="Vaccinia Virus protein VP39"/>
    <property type="match status" value="1"/>
</dbReference>
<dbReference type="PANTHER" id="PTHR45128">
    <property type="entry name" value="METHYLTRANSFERASE TYPE 11"/>
    <property type="match status" value="1"/>
</dbReference>
<dbReference type="GO" id="GO:0032259">
    <property type="term" value="P:methylation"/>
    <property type="evidence" value="ECO:0007669"/>
    <property type="project" value="UniProtKB-KW"/>
</dbReference>
<dbReference type="EMBL" id="LUUH01000118">
    <property type="protein sequence ID" value="OAH96184.1"/>
    <property type="molecule type" value="Genomic_DNA"/>
</dbReference>